<name>A0A2S2E3W7_9ALTE</name>
<dbReference type="Gene3D" id="3.10.450.40">
    <property type="match status" value="1"/>
</dbReference>
<proteinExistence type="predicted"/>
<dbReference type="RefSeq" id="WP_109339327.1">
    <property type="nucleotide sequence ID" value="NZ_CP029347.1"/>
</dbReference>
<dbReference type="Proteomes" id="UP000245728">
    <property type="component" value="Chromosome"/>
</dbReference>
<gene>
    <name evidence="1" type="ORF">HMF8227_01226</name>
</gene>
<dbReference type="KEGG" id="salh:HMF8227_01226"/>
<evidence type="ECO:0008006" key="3">
    <source>
        <dbReference type="Google" id="ProtNLM"/>
    </source>
</evidence>
<keyword evidence="2" id="KW-1185">Reference proteome</keyword>
<evidence type="ECO:0000313" key="2">
    <source>
        <dbReference type="Proteomes" id="UP000245728"/>
    </source>
</evidence>
<evidence type="ECO:0000313" key="1">
    <source>
        <dbReference type="EMBL" id="AWL11707.1"/>
    </source>
</evidence>
<accession>A0A2S2E3W7</accession>
<organism evidence="1 2">
    <name type="scientific">Saliniradius amylolyticus</name>
    <dbReference type="NCBI Taxonomy" id="2183582"/>
    <lineage>
        <taxon>Bacteria</taxon>
        <taxon>Pseudomonadati</taxon>
        <taxon>Pseudomonadota</taxon>
        <taxon>Gammaproteobacteria</taxon>
        <taxon>Alteromonadales</taxon>
        <taxon>Alteromonadaceae</taxon>
        <taxon>Saliniradius</taxon>
    </lineage>
</organism>
<dbReference type="EMBL" id="CP029347">
    <property type="protein sequence ID" value="AWL11707.1"/>
    <property type="molecule type" value="Genomic_DNA"/>
</dbReference>
<sequence>MIRPFLLILSIAIGVLYGSAEAQQQRLSVNVSSSQAAQIAAHRVPGRVLKVTTGQRYYRVKILKESGRVVVVVVNNSSGKVVRVEGE</sequence>
<protein>
    <recommendedName>
        <fullName evidence="3">PepSY domain-containing protein</fullName>
    </recommendedName>
</protein>
<reference evidence="1 2" key="1">
    <citation type="submission" date="2018-05" db="EMBL/GenBank/DDBJ databases">
        <title>Salinimonas sp. HMF8227 Genome sequencing and assembly.</title>
        <authorList>
            <person name="Kang H."/>
            <person name="Kang J."/>
            <person name="Cha I."/>
            <person name="Kim H."/>
            <person name="Joh K."/>
        </authorList>
    </citation>
    <scope>NUCLEOTIDE SEQUENCE [LARGE SCALE GENOMIC DNA]</scope>
    <source>
        <strain evidence="1 2">HMF8227</strain>
    </source>
</reference>
<dbReference type="AlphaFoldDB" id="A0A2S2E3W7"/>